<keyword evidence="1" id="KW-0472">Membrane</keyword>
<dbReference type="AlphaFoldDB" id="A0A2J6SRA6"/>
<sequence length="186" mass="18838">MKLVVCVVIVGIAVAATEPIVLEYRQVIETRVQADTYIALRRRDSSTSTSTCPSGKELCSASNYPQINSCIPASSLCCDYTFSVGYCPTSARCGSGRFAGCFAPDPATPVVTVVAPSTTPVASVSGTAGTASGGGSGAPGTGLPTGSIVGISVSVACSVIGLVFGIGFKIWKHKRKEKLGNAPAVA</sequence>
<accession>A0A2J6SRA6</accession>
<feature type="signal peptide" evidence="2">
    <location>
        <begin position="1"/>
        <end position="17"/>
    </location>
</feature>
<reference evidence="3 4" key="1">
    <citation type="submission" date="2016-04" db="EMBL/GenBank/DDBJ databases">
        <title>A degradative enzymes factory behind the ericoid mycorrhizal symbiosis.</title>
        <authorList>
            <consortium name="DOE Joint Genome Institute"/>
            <person name="Martino E."/>
            <person name="Morin E."/>
            <person name="Grelet G."/>
            <person name="Kuo A."/>
            <person name="Kohler A."/>
            <person name="Daghino S."/>
            <person name="Barry K."/>
            <person name="Choi C."/>
            <person name="Cichocki N."/>
            <person name="Clum A."/>
            <person name="Copeland A."/>
            <person name="Hainaut M."/>
            <person name="Haridas S."/>
            <person name="Labutti K."/>
            <person name="Lindquist E."/>
            <person name="Lipzen A."/>
            <person name="Khouja H.-R."/>
            <person name="Murat C."/>
            <person name="Ohm R."/>
            <person name="Olson A."/>
            <person name="Spatafora J."/>
            <person name="Veneault-Fourrey C."/>
            <person name="Henrissat B."/>
            <person name="Grigoriev I."/>
            <person name="Martin F."/>
            <person name="Perotto S."/>
        </authorList>
    </citation>
    <scope>NUCLEOTIDE SEQUENCE [LARGE SCALE GENOMIC DNA]</scope>
    <source>
        <strain evidence="3 4">E</strain>
    </source>
</reference>
<gene>
    <name evidence="3" type="ORF">K444DRAFT_619238</name>
</gene>
<dbReference type="OrthoDB" id="3554725at2759"/>
<dbReference type="RefSeq" id="XP_024730163.1">
    <property type="nucleotide sequence ID" value="XM_024881478.1"/>
</dbReference>
<dbReference type="InParanoid" id="A0A2J6SRA6"/>
<evidence type="ECO:0000256" key="1">
    <source>
        <dbReference type="SAM" id="Phobius"/>
    </source>
</evidence>
<evidence type="ECO:0000256" key="2">
    <source>
        <dbReference type="SAM" id="SignalP"/>
    </source>
</evidence>
<dbReference type="EMBL" id="KZ613887">
    <property type="protein sequence ID" value="PMD53259.1"/>
    <property type="molecule type" value="Genomic_DNA"/>
</dbReference>
<evidence type="ECO:0000313" key="3">
    <source>
        <dbReference type="EMBL" id="PMD53259.1"/>
    </source>
</evidence>
<name>A0A2J6SRA6_9HELO</name>
<organism evidence="3 4">
    <name type="scientific">Hyaloscypha bicolor E</name>
    <dbReference type="NCBI Taxonomy" id="1095630"/>
    <lineage>
        <taxon>Eukaryota</taxon>
        <taxon>Fungi</taxon>
        <taxon>Dikarya</taxon>
        <taxon>Ascomycota</taxon>
        <taxon>Pezizomycotina</taxon>
        <taxon>Leotiomycetes</taxon>
        <taxon>Helotiales</taxon>
        <taxon>Hyaloscyphaceae</taxon>
        <taxon>Hyaloscypha</taxon>
        <taxon>Hyaloscypha bicolor</taxon>
    </lineage>
</organism>
<keyword evidence="1" id="KW-0812">Transmembrane</keyword>
<proteinExistence type="predicted"/>
<feature type="transmembrane region" description="Helical" evidence="1">
    <location>
        <begin position="148"/>
        <end position="168"/>
    </location>
</feature>
<dbReference type="Proteomes" id="UP000235371">
    <property type="component" value="Unassembled WGS sequence"/>
</dbReference>
<keyword evidence="1" id="KW-1133">Transmembrane helix</keyword>
<protein>
    <submittedName>
        <fullName evidence="3">Uncharacterized protein</fullName>
    </submittedName>
</protein>
<feature type="chain" id="PRO_5014390299" evidence="2">
    <location>
        <begin position="18"/>
        <end position="186"/>
    </location>
</feature>
<keyword evidence="2" id="KW-0732">Signal</keyword>
<keyword evidence="4" id="KW-1185">Reference proteome</keyword>
<evidence type="ECO:0000313" key="4">
    <source>
        <dbReference type="Proteomes" id="UP000235371"/>
    </source>
</evidence>
<dbReference type="GeneID" id="36589555"/>